<keyword evidence="3" id="KW-0238">DNA-binding</keyword>
<dbReference type="AlphaFoldDB" id="V7BPG9"/>
<dbReference type="Gramene" id="ESW18476">
    <property type="protein sequence ID" value="ESW18476"/>
    <property type="gene ID" value="PHAVU_006G044200g"/>
</dbReference>
<name>V7BPG9_PHAVU</name>
<dbReference type="PANTHER" id="PTHR31541:SF33">
    <property type="entry name" value="DUF313 DOMAIN PROTEIN"/>
    <property type="match status" value="1"/>
</dbReference>
<sequence length="249" mass="29135">MRDLKTLKELVASITDAESLEKLSSKSFKPSLLDYAISQHAPHFYSEQELIQLHAFFKQLSSSFHQCVNTDNTPRITRKRKTQDIPKEETVVPKIKKLRVIVRCTTPPPPKELSLEFKNRINELSGCDLQFLMHKRLFHSDVKTNNNRLSMPIKEIRADFLTKEEITKLNERENGSNDGRLIGLEVIVLDPCLREYTLPIKMWSMNTNTYNLVKEWNKIVSANKFKEDQELQIWSFRVNNKLHLLLNKL</sequence>
<dbReference type="Gene3D" id="2.40.330.10">
    <property type="entry name" value="DNA-binding pseudobarrel domain"/>
    <property type="match status" value="1"/>
</dbReference>
<evidence type="ECO:0000313" key="6">
    <source>
        <dbReference type="EMBL" id="ESW18476.1"/>
    </source>
</evidence>
<dbReference type="InterPro" id="IPR015300">
    <property type="entry name" value="DNA-bd_pseudobarrel_sf"/>
</dbReference>
<dbReference type="Proteomes" id="UP000000226">
    <property type="component" value="Chromosome 6"/>
</dbReference>
<keyword evidence="5" id="KW-0539">Nucleus</keyword>
<dbReference type="SUPFAM" id="SSF101936">
    <property type="entry name" value="DNA-binding pseudobarrel domain"/>
    <property type="match status" value="1"/>
</dbReference>
<evidence type="ECO:0000313" key="7">
    <source>
        <dbReference type="Proteomes" id="UP000000226"/>
    </source>
</evidence>
<dbReference type="InterPro" id="IPR005508">
    <property type="entry name" value="At2g31720-like"/>
</dbReference>
<keyword evidence="2" id="KW-0805">Transcription regulation</keyword>
<accession>V7BPG9</accession>
<dbReference type="OrthoDB" id="1935604at2759"/>
<evidence type="ECO:0000256" key="2">
    <source>
        <dbReference type="ARBA" id="ARBA00023015"/>
    </source>
</evidence>
<organism evidence="6 7">
    <name type="scientific">Phaseolus vulgaris</name>
    <name type="common">Kidney bean</name>
    <name type="synonym">French bean</name>
    <dbReference type="NCBI Taxonomy" id="3885"/>
    <lineage>
        <taxon>Eukaryota</taxon>
        <taxon>Viridiplantae</taxon>
        <taxon>Streptophyta</taxon>
        <taxon>Embryophyta</taxon>
        <taxon>Tracheophyta</taxon>
        <taxon>Spermatophyta</taxon>
        <taxon>Magnoliopsida</taxon>
        <taxon>eudicotyledons</taxon>
        <taxon>Gunneridae</taxon>
        <taxon>Pentapetalae</taxon>
        <taxon>rosids</taxon>
        <taxon>fabids</taxon>
        <taxon>Fabales</taxon>
        <taxon>Fabaceae</taxon>
        <taxon>Papilionoideae</taxon>
        <taxon>50 kb inversion clade</taxon>
        <taxon>NPAAA clade</taxon>
        <taxon>indigoferoid/millettioid clade</taxon>
        <taxon>Phaseoleae</taxon>
        <taxon>Phaseolus</taxon>
    </lineage>
</organism>
<reference evidence="7" key="1">
    <citation type="journal article" date="2014" name="Nat. Genet.">
        <title>A reference genome for common bean and genome-wide analysis of dual domestications.</title>
        <authorList>
            <person name="Schmutz J."/>
            <person name="McClean P.E."/>
            <person name="Mamidi S."/>
            <person name="Wu G.A."/>
            <person name="Cannon S.B."/>
            <person name="Grimwood J."/>
            <person name="Jenkins J."/>
            <person name="Shu S."/>
            <person name="Song Q."/>
            <person name="Chavarro C."/>
            <person name="Torres-Torres M."/>
            <person name="Geffroy V."/>
            <person name="Moghaddam S.M."/>
            <person name="Gao D."/>
            <person name="Abernathy B."/>
            <person name="Barry K."/>
            <person name="Blair M."/>
            <person name="Brick M.A."/>
            <person name="Chovatia M."/>
            <person name="Gepts P."/>
            <person name="Goodstein D.M."/>
            <person name="Gonzales M."/>
            <person name="Hellsten U."/>
            <person name="Hyten D.L."/>
            <person name="Jia G."/>
            <person name="Kelly J.D."/>
            <person name="Kudrna D."/>
            <person name="Lee R."/>
            <person name="Richard M.M."/>
            <person name="Miklas P.N."/>
            <person name="Osorno J.M."/>
            <person name="Rodrigues J."/>
            <person name="Thareau V."/>
            <person name="Urrea C.A."/>
            <person name="Wang M."/>
            <person name="Yu Y."/>
            <person name="Zhang M."/>
            <person name="Wing R.A."/>
            <person name="Cregan P.B."/>
            <person name="Rokhsar D.S."/>
            <person name="Jackson S.A."/>
        </authorList>
    </citation>
    <scope>NUCLEOTIDE SEQUENCE [LARGE SCALE GENOMIC DNA]</scope>
    <source>
        <strain evidence="7">cv. G19833</strain>
    </source>
</reference>
<proteinExistence type="predicted"/>
<evidence type="ECO:0000256" key="5">
    <source>
        <dbReference type="ARBA" id="ARBA00023242"/>
    </source>
</evidence>
<evidence type="ECO:0000256" key="1">
    <source>
        <dbReference type="ARBA" id="ARBA00004123"/>
    </source>
</evidence>
<evidence type="ECO:0000256" key="3">
    <source>
        <dbReference type="ARBA" id="ARBA00023125"/>
    </source>
</evidence>
<evidence type="ECO:0000256" key="4">
    <source>
        <dbReference type="ARBA" id="ARBA00023163"/>
    </source>
</evidence>
<dbReference type="Pfam" id="PF03754">
    <property type="entry name" value="At2g31720-like"/>
    <property type="match status" value="1"/>
</dbReference>
<evidence type="ECO:0008006" key="8">
    <source>
        <dbReference type="Google" id="ProtNLM"/>
    </source>
</evidence>
<dbReference type="GO" id="GO:0005634">
    <property type="term" value="C:nucleus"/>
    <property type="evidence" value="ECO:0007669"/>
    <property type="project" value="UniProtKB-SubCell"/>
</dbReference>
<dbReference type="OMA" id="PCGLDMI"/>
<keyword evidence="4" id="KW-0804">Transcription</keyword>
<dbReference type="GO" id="GO:0003677">
    <property type="term" value="F:DNA binding"/>
    <property type="evidence" value="ECO:0007669"/>
    <property type="project" value="UniProtKB-KW"/>
</dbReference>
<dbReference type="PANTHER" id="PTHR31541">
    <property type="entry name" value="B3 DOMAIN PLANT PROTEIN-RELATED"/>
    <property type="match status" value="1"/>
</dbReference>
<dbReference type="eggNOG" id="ENOG502S4WY">
    <property type="taxonomic scope" value="Eukaryota"/>
</dbReference>
<protein>
    <recommendedName>
        <fullName evidence="8">B3 domain-containing protein</fullName>
    </recommendedName>
</protein>
<gene>
    <name evidence="6" type="ORF">PHAVU_006G044200g</name>
</gene>
<comment type="subcellular location">
    <subcellularLocation>
        <location evidence="1">Nucleus</location>
    </subcellularLocation>
</comment>
<keyword evidence="7" id="KW-1185">Reference proteome</keyword>
<dbReference type="EMBL" id="CM002293">
    <property type="protein sequence ID" value="ESW18476.1"/>
    <property type="molecule type" value="Genomic_DNA"/>
</dbReference>